<reference evidence="1 2" key="1">
    <citation type="submission" date="2016-06" db="EMBL/GenBank/DDBJ databases">
        <title>Microsymbionts genomes from the relict species Vavilovia formosa.</title>
        <authorList>
            <person name="Chirak E."/>
            <person name="Kimeklis A."/>
            <person name="Andronov E."/>
        </authorList>
    </citation>
    <scope>NUCLEOTIDE SEQUENCE [LARGE SCALE GENOMIC DNA]</scope>
    <source>
        <strain evidence="1 2">Vaf10</strain>
        <plasmid evidence="2">Plasmid unnamed4</plasmid>
    </source>
</reference>
<evidence type="ECO:0000313" key="2">
    <source>
        <dbReference type="Proteomes" id="UP000092691"/>
    </source>
</evidence>
<proteinExistence type="predicted"/>
<protein>
    <submittedName>
        <fullName evidence="1">Uncharacterized protein</fullName>
    </submittedName>
</protein>
<gene>
    <name evidence="1" type="ORF">BA011_36785</name>
</gene>
<dbReference type="AlphaFoldDB" id="A0A1B1CPG8"/>
<organism evidence="1 2">
    <name type="scientific">Rhizobium leguminosarum</name>
    <dbReference type="NCBI Taxonomy" id="384"/>
    <lineage>
        <taxon>Bacteria</taxon>
        <taxon>Pseudomonadati</taxon>
        <taxon>Pseudomonadota</taxon>
        <taxon>Alphaproteobacteria</taxon>
        <taxon>Hyphomicrobiales</taxon>
        <taxon>Rhizobiaceae</taxon>
        <taxon>Rhizobium/Agrobacterium group</taxon>
        <taxon>Rhizobium</taxon>
    </lineage>
</organism>
<geneLocation type="plasmid" evidence="1 2">
    <name>unnamed4</name>
</geneLocation>
<dbReference type="EMBL" id="CP016292">
    <property type="protein sequence ID" value="ANP91648.1"/>
    <property type="molecule type" value="Genomic_DNA"/>
</dbReference>
<accession>A0A1B1CPG8</accession>
<sequence>METKTLKLSRYFEALHDPLPSSDGLMRILRPIIQSVVRTMIEAWYALSFRRTIGRSLSVIITRGGRSCVFRSLRIKRFAARFFRSGGPLS</sequence>
<keyword evidence="1" id="KW-0614">Plasmid</keyword>
<dbReference type="Proteomes" id="UP000092691">
    <property type="component" value="Plasmid unnamed4"/>
</dbReference>
<name>A0A1B1CPG8_RHILE</name>
<evidence type="ECO:0000313" key="1">
    <source>
        <dbReference type="EMBL" id="ANP91648.1"/>
    </source>
</evidence>